<dbReference type="Pfam" id="PF01609">
    <property type="entry name" value="DDE_Tnp_1"/>
    <property type="match status" value="1"/>
</dbReference>
<accession>A0A6P2BMP5</accession>
<comment type="caution">
    <text evidence="3">The sequence shown here is derived from an EMBL/GenBank/DDBJ whole genome shotgun (WGS) entry which is preliminary data.</text>
</comment>
<dbReference type="InterPro" id="IPR002559">
    <property type="entry name" value="Transposase_11"/>
</dbReference>
<sequence>MLDLLSQVPDPRKRRGRRHQLAGLLAVGAAAVIAGSRSFAAIGQWAADAGPDVLAALGADRGPADESTYRRAFALVSADVLDQVLGAWLFTRAVRAAGRLVIAVDGKAVRGAKGKDGKAPHLVAALAHGIGAVLGQVAVNAKSNEIPAVRDLLAAFADLAGAVITLDALHTQHDTAQLILSRHADYAMTVKGNMPTLFRQLKKLPWPKVPSVSTVTKDHGRRARRTVKVILAPAWIEFEGAAQVAQLRRTVTKKGKKTVEVVYLITSDRRADPATLAAWVKGHWEIENKLHWVRDVTYQEDKSLVRTGNAPRVMASLRSLAVSLLRLGGHDNIAAANRHHARDPQRTLKLLQAA</sequence>
<organism evidence="3 4">
    <name type="scientific">Trebonia kvetii</name>
    <dbReference type="NCBI Taxonomy" id="2480626"/>
    <lineage>
        <taxon>Bacteria</taxon>
        <taxon>Bacillati</taxon>
        <taxon>Actinomycetota</taxon>
        <taxon>Actinomycetes</taxon>
        <taxon>Streptosporangiales</taxon>
        <taxon>Treboniaceae</taxon>
        <taxon>Trebonia</taxon>
    </lineage>
</organism>
<dbReference type="GO" id="GO:0003677">
    <property type="term" value="F:DNA binding"/>
    <property type="evidence" value="ECO:0007669"/>
    <property type="project" value="InterPro"/>
</dbReference>
<name>A0A6P2BMP5_9ACTN</name>
<dbReference type="EMBL" id="RPFW01000010">
    <property type="protein sequence ID" value="TVZ00188.1"/>
    <property type="molecule type" value="Genomic_DNA"/>
</dbReference>
<protein>
    <submittedName>
        <fullName evidence="3">ISAs1 family transposase</fullName>
    </submittedName>
</protein>
<dbReference type="NCBIfam" id="NF033564">
    <property type="entry name" value="transpos_ISAs1"/>
    <property type="match status" value="1"/>
</dbReference>
<dbReference type="InterPro" id="IPR051698">
    <property type="entry name" value="Transposase_11-like"/>
</dbReference>
<dbReference type="PANTHER" id="PTHR30298">
    <property type="entry name" value="H REPEAT-ASSOCIATED PREDICTED TRANSPOSASE"/>
    <property type="match status" value="1"/>
</dbReference>
<keyword evidence="4" id="KW-1185">Reference proteome</keyword>
<dbReference type="GO" id="GO:0004803">
    <property type="term" value="F:transposase activity"/>
    <property type="evidence" value="ECO:0007669"/>
    <property type="project" value="InterPro"/>
</dbReference>
<proteinExistence type="predicted"/>
<feature type="domain" description="Transposase IS4-like" evidence="1">
    <location>
        <begin position="98"/>
        <end position="322"/>
    </location>
</feature>
<gene>
    <name evidence="3" type="ORF">EAS64_38695</name>
</gene>
<dbReference type="Pfam" id="PF13808">
    <property type="entry name" value="DDE_Tnp_1_assoc"/>
    <property type="match status" value="1"/>
</dbReference>
<feature type="domain" description="H repeat-associated protein N-terminal" evidence="2">
    <location>
        <begin position="3"/>
        <end position="89"/>
    </location>
</feature>
<evidence type="ECO:0000313" key="3">
    <source>
        <dbReference type="EMBL" id="TVZ00188.1"/>
    </source>
</evidence>
<dbReference type="OrthoDB" id="3867913at2"/>
<evidence type="ECO:0000259" key="1">
    <source>
        <dbReference type="Pfam" id="PF01609"/>
    </source>
</evidence>
<evidence type="ECO:0000259" key="2">
    <source>
        <dbReference type="Pfam" id="PF13808"/>
    </source>
</evidence>
<dbReference type="GO" id="GO:0006313">
    <property type="term" value="P:DNA transposition"/>
    <property type="evidence" value="ECO:0007669"/>
    <property type="project" value="InterPro"/>
</dbReference>
<evidence type="ECO:0000313" key="4">
    <source>
        <dbReference type="Proteomes" id="UP000460272"/>
    </source>
</evidence>
<dbReference type="InterPro" id="IPR032806">
    <property type="entry name" value="YbfD_N"/>
</dbReference>
<dbReference type="InterPro" id="IPR047647">
    <property type="entry name" value="ISAs1_transpos"/>
</dbReference>
<dbReference type="PANTHER" id="PTHR30298:SF0">
    <property type="entry name" value="PROTEIN YBFL-RELATED"/>
    <property type="match status" value="1"/>
</dbReference>
<reference evidence="3 4" key="1">
    <citation type="submission" date="2018-11" db="EMBL/GenBank/DDBJ databases">
        <title>Trebonia kvetii gen.nov., sp.nov., a novel acidophilic actinobacterium, and proposal of the new actinobacterial family Treboniaceae fam. nov.</title>
        <authorList>
            <person name="Rapoport D."/>
            <person name="Sagova-Mareckova M."/>
            <person name="Sedlacek I."/>
            <person name="Provaznik J."/>
            <person name="Kralova S."/>
            <person name="Pavlinic D."/>
            <person name="Benes V."/>
            <person name="Kopecky J."/>
        </authorList>
    </citation>
    <scope>NUCLEOTIDE SEQUENCE [LARGE SCALE GENOMIC DNA]</scope>
    <source>
        <strain evidence="3 4">15Tr583</strain>
    </source>
</reference>
<dbReference type="AlphaFoldDB" id="A0A6P2BMP5"/>
<dbReference type="Proteomes" id="UP000460272">
    <property type="component" value="Unassembled WGS sequence"/>
</dbReference>